<keyword evidence="2" id="KW-1185">Reference proteome</keyword>
<evidence type="ECO:0000313" key="1">
    <source>
        <dbReference type="EMBL" id="MQX54353.1"/>
    </source>
</evidence>
<comment type="caution">
    <text evidence="1">The sequence shown here is derived from an EMBL/GenBank/DDBJ whole genome shotgun (WGS) entry which is preliminary data.</text>
</comment>
<dbReference type="RefSeq" id="WP_153501631.1">
    <property type="nucleotide sequence ID" value="NZ_WIRE01000001.1"/>
</dbReference>
<dbReference type="EMBL" id="WIRE01000001">
    <property type="protein sequence ID" value="MQX54353.1"/>
    <property type="molecule type" value="Genomic_DNA"/>
</dbReference>
<protein>
    <submittedName>
        <fullName evidence="1">Uncharacterized protein</fullName>
    </submittedName>
</protein>
<sequence>MIENFKRQASCLKFFAKFFIVDLWGFIKAHRAGARRIDPAIFSGIANKAVVLGNGPSIKSDREEIKSRESGCDFWCVNNFCDDPLYETLKPRFYLFFDEYFFSDSAHHDFVERRNKTFDKINSATSWGLTVIVPYHADLDIIRARVTNPLISFKKINVRNYEEKDFSALGNVLFSSGYYSPPQINVLILACFLSVWAGYEVIEIFGADMSFHNDVDVDQVTNELVITHRHFNLPDEKEVLRKNPEKVEKWRMSELLDISARTFYAHQMINEFSKRRSCSLINRSSYSLIDSYSRK</sequence>
<evidence type="ECO:0000313" key="2">
    <source>
        <dbReference type="Proteomes" id="UP000469421"/>
    </source>
</evidence>
<dbReference type="Gene3D" id="3.90.1480.10">
    <property type="entry name" value="Alpha-2,3-sialyltransferase"/>
    <property type="match status" value="1"/>
</dbReference>
<proteinExistence type="predicted"/>
<name>A0A6N7LVR1_9GAMM</name>
<gene>
    <name evidence="1" type="ORF">GFN93_13945</name>
</gene>
<dbReference type="AlphaFoldDB" id="A0A6N7LVR1"/>
<reference evidence="1 2" key="1">
    <citation type="submission" date="2019-10" db="EMBL/GenBank/DDBJ databases">
        <title>Alcanivorax sp.PA15-N-34 draft genome sequence.</title>
        <authorList>
            <person name="Liao X."/>
            <person name="Shao Z."/>
        </authorList>
    </citation>
    <scope>NUCLEOTIDE SEQUENCE [LARGE SCALE GENOMIC DNA]</scope>
    <source>
        <strain evidence="1 2">PA15-N-34</strain>
    </source>
</reference>
<accession>A0A6N7LVR1</accession>
<organism evidence="1 2">
    <name type="scientific">Alcanivorax sediminis</name>
    <dbReference type="NCBI Taxonomy" id="2663008"/>
    <lineage>
        <taxon>Bacteria</taxon>
        <taxon>Pseudomonadati</taxon>
        <taxon>Pseudomonadota</taxon>
        <taxon>Gammaproteobacteria</taxon>
        <taxon>Oceanospirillales</taxon>
        <taxon>Alcanivoracaceae</taxon>
        <taxon>Alcanivorax</taxon>
    </lineage>
</organism>
<dbReference type="Proteomes" id="UP000469421">
    <property type="component" value="Unassembled WGS sequence"/>
</dbReference>